<dbReference type="AlphaFoldDB" id="A0A239NTZ3"/>
<reference evidence="5 6" key="1">
    <citation type="submission" date="2017-06" db="EMBL/GenBank/DDBJ databases">
        <authorList>
            <person name="Kim H.J."/>
            <person name="Triplett B.A."/>
        </authorList>
    </citation>
    <scope>NUCLEOTIDE SEQUENCE [LARGE SCALE GENOMIC DNA]</scope>
    <source>
        <strain evidence="5 6">DSM 44715</strain>
    </source>
</reference>
<dbReference type="PANTHER" id="PTHR42986">
    <property type="entry name" value="BENZALDEHYDE DEHYDROGENASE YFMT"/>
    <property type="match status" value="1"/>
</dbReference>
<dbReference type="InterPro" id="IPR016161">
    <property type="entry name" value="Ald_DH/histidinol_DH"/>
</dbReference>
<dbReference type="PANTHER" id="PTHR42986:SF1">
    <property type="entry name" value="BENZALDEHYDE DEHYDROGENASE YFMT"/>
    <property type="match status" value="1"/>
</dbReference>
<name>A0A239NTZ3_9ACTN</name>
<evidence type="ECO:0000256" key="2">
    <source>
        <dbReference type="ARBA" id="ARBA00023002"/>
    </source>
</evidence>
<gene>
    <name evidence="5" type="ORF">SAMN05443665_104931</name>
</gene>
<dbReference type="InterPro" id="IPR015590">
    <property type="entry name" value="Aldehyde_DH_dom"/>
</dbReference>
<protein>
    <submittedName>
        <fullName evidence="5">4-hydroxybenzaldehyde dehydrogenase</fullName>
    </submittedName>
</protein>
<proteinExistence type="inferred from homology"/>
<evidence type="ECO:0000313" key="6">
    <source>
        <dbReference type="Proteomes" id="UP000198318"/>
    </source>
</evidence>
<dbReference type="Pfam" id="PF00171">
    <property type="entry name" value="Aldedh"/>
    <property type="match status" value="1"/>
</dbReference>
<evidence type="ECO:0000256" key="3">
    <source>
        <dbReference type="ARBA" id="ARBA00023027"/>
    </source>
</evidence>
<organism evidence="5 6">
    <name type="scientific">Actinomadura meyerae</name>
    <dbReference type="NCBI Taxonomy" id="240840"/>
    <lineage>
        <taxon>Bacteria</taxon>
        <taxon>Bacillati</taxon>
        <taxon>Actinomycetota</taxon>
        <taxon>Actinomycetes</taxon>
        <taxon>Streptosporangiales</taxon>
        <taxon>Thermomonosporaceae</taxon>
        <taxon>Actinomadura</taxon>
    </lineage>
</organism>
<dbReference type="OrthoDB" id="3802174at2"/>
<dbReference type="InterPro" id="IPR016163">
    <property type="entry name" value="Ald_DH_C"/>
</dbReference>
<sequence length="492" mass="52030">MAGGTMLDVYTGFDRMPIAGEWRAGRAGGTLQDTDPYTGDVLVEIPLAGADDLDEAYRAARDAQPAWAARPAAERAEVMANAARILADREGELVEWLQREAGATRGRAGMELALVRAVTEKAAEQADRINTFMGTGSDIPGKENRVYRQAAGVVAVISPWNFPVQLSNRSVAPALALGNAVVLKPAGDTPVTGGLFLAKVYEEAGLPPGLLSVLIGRGRDIGDAIVEHDVPRVVSFTGSTPVGRGIAAKAGLKRLALELGGNGPLVVLDDADLDQAVAGALYGSYFHMGQVCMATNRVIVDAAVHDAFVDRFVSAAASLRYGDPRDDATQLGPVINAKQLDSIRDKVSRAVEDGAELLLGGDPGGPTGQVLPPQVLLGDNTVATAAEEVFGPVATIIKADDEEHALRLANDTEYGLSSGVYSGDRDRALDFALRVQAGMTHINDTTVNDDVHVAFGGEKASGLGRFGGDWVVEEFTTHHWVSLQQRPRDFQY</sequence>
<dbReference type="SUPFAM" id="SSF53720">
    <property type="entry name" value="ALDH-like"/>
    <property type="match status" value="1"/>
</dbReference>
<dbReference type="PROSITE" id="PS00070">
    <property type="entry name" value="ALDEHYDE_DEHYDR_CYS"/>
    <property type="match status" value="1"/>
</dbReference>
<dbReference type="Proteomes" id="UP000198318">
    <property type="component" value="Unassembled WGS sequence"/>
</dbReference>
<evidence type="ECO:0000313" key="5">
    <source>
        <dbReference type="EMBL" id="SNT58326.1"/>
    </source>
</evidence>
<dbReference type="InterPro" id="IPR016162">
    <property type="entry name" value="Ald_DH_N"/>
</dbReference>
<keyword evidence="3" id="KW-0520">NAD</keyword>
<dbReference type="FunFam" id="3.40.309.10:FF:000009">
    <property type="entry name" value="Aldehyde dehydrogenase A"/>
    <property type="match status" value="1"/>
</dbReference>
<dbReference type="EMBL" id="FZOR01000049">
    <property type="protein sequence ID" value="SNT58326.1"/>
    <property type="molecule type" value="Genomic_DNA"/>
</dbReference>
<comment type="similarity">
    <text evidence="1">Belongs to the aldehyde dehydrogenase family.</text>
</comment>
<accession>A0A239NTZ3</accession>
<evidence type="ECO:0000256" key="1">
    <source>
        <dbReference type="ARBA" id="ARBA00009986"/>
    </source>
</evidence>
<dbReference type="RefSeq" id="WP_089330313.1">
    <property type="nucleotide sequence ID" value="NZ_FZOR01000049.1"/>
</dbReference>
<dbReference type="InterPro" id="IPR016160">
    <property type="entry name" value="Ald_DH_CS_CYS"/>
</dbReference>
<evidence type="ECO:0000259" key="4">
    <source>
        <dbReference type="Pfam" id="PF00171"/>
    </source>
</evidence>
<keyword evidence="2" id="KW-0560">Oxidoreductase</keyword>
<dbReference type="GO" id="GO:0016620">
    <property type="term" value="F:oxidoreductase activity, acting on the aldehyde or oxo group of donors, NAD or NADP as acceptor"/>
    <property type="evidence" value="ECO:0007669"/>
    <property type="project" value="InterPro"/>
</dbReference>
<dbReference type="Gene3D" id="3.40.309.10">
    <property type="entry name" value="Aldehyde Dehydrogenase, Chain A, domain 2"/>
    <property type="match status" value="1"/>
</dbReference>
<feature type="domain" description="Aldehyde dehydrogenase" evidence="4">
    <location>
        <begin position="22"/>
        <end position="481"/>
    </location>
</feature>
<dbReference type="Gene3D" id="3.40.605.10">
    <property type="entry name" value="Aldehyde Dehydrogenase, Chain A, domain 1"/>
    <property type="match status" value="1"/>
</dbReference>
<keyword evidence="6" id="KW-1185">Reference proteome</keyword>